<feature type="region of interest" description="Disordered" evidence="7">
    <location>
        <begin position="492"/>
        <end position="530"/>
    </location>
</feature>
<feature type="compositionally biased region" description="Basic and acidic residues" evidence="7">
    <location>
        <begin position="94"/>
        <end position="106"/>
    </location>
</feature>
<feature type="compositionally biased region" description="Basic and acidic residues" evidence="7">
    <location>
        <begin position="138"/>
        <end position="173"/>
    </location>
</feature>
<keyword evidence="5" id="KW-0539">Nucleus</keyword>
<reference evidence="10" key="1">
    <citation type="submission" date="2021-01" db="EMBL/GenBank/DDBJ databases">
        <authorList>
            <person name="Corre E."/>
            <person name="Pelletier E."/>
            <person name="Niang G."/>
            <person name="Scheremetjew M."/>
            <person name="Finn R."/>
            <person name="Kale V."/>
            <person name="Holt S."/>
            <person name="Cochrane G."/>
            <person name="Meng A."/>
            <person name="Brown T."/>
            <person name="Cohen L."/>
        </authorList>
    </citation>
    <scope>NUCLEOTIDE SEQUENCE</scope>
    <source>
        <strain evidence="10">CCMP 410</strain>
    </source>
</reference>
<sequence length="530" mass="60698">MSAGLIAATAPRYHTSLDRGRGVVVVVVSFVVASKNSGLTISIHSTFYACTYDKKERDQGSSRGVTSRKRQHHRGYDHEDDDEDHYYGRSRSHSNLDHDTSRRSHRRDEAEDWECYECSTWNDPRDDRCRRCGSYAEPNHHHRDDDYPRGDFGRGYDGVDERRSREHDDEFGRRSRSPQSQGNDALDEFGRPMRAKGGGDDDDKKAEKEKAMAESKKKGPTWPPPFNKRSTTYEFDTRSGMFYHAPSNFFYDPKSKLYFGHKTQQYYRYDSEQVPPFQQVKQENEDDGNDKAPTTVSATESKPKIAIALKTKSFDGRKNKSSNSKQKKVKHGKEESTAAAPVVELVKLAPVVTKTELATQRNLHRWSGRQQEVATKTSAKIYRTKTDNKPICLLCRRKFRTVEHLRRHERESEMHQTNMERRRTKIDSSPNNHAVNKSLYMDRAAARRILHGPMDVVPTAGSMAEDVVGTALPSSRPEDALDANNVGHQMLQKLGWKAGEKDEDGTNSSSHLKKDWKRIEDMASAQQQRR</sequence>
<organism evidence="10">
    <name type="scientific">Grammatophora oceanica</name>
    <dbReference type="NCBI Taxonomy" id="210454"/>
    <lineage>
        <taxon>Eukaryota</taxon>
        <taxon>Sar</taxon>
        <taxon>Stramenopiles</taxon>
        <taxon>Ochrophyta</taxon>
        <taxon>Bacillariophyta</taxon>
        <taxon>Fragilariophyceae</taxon>
        <taxon>Fragilariophycidae</taxon>
        <taxon>Rhabdonematales</taxon>
        <taxon>Grammatophoraceae</taxon>
        <taxon>Grammatophora</taxon>
    </lineage>
</organism>
<evidence type="ECO:0000256" key="4">
    <source>
        <dbReference type="ARBA" id="ARBA00022833"/>
    </source>
</evidence>
<evidence type="ECO:0000259" key="8">
    <source>
        <dbReference type="PROSITE" id="PS50157"/>
    </source>
</evidence>
<dbReference type="EMBL" id="HBGK01015900">
    <property type="protein sequence ID" value="CAD9279141.1"/>
    <property type="molecule type" value="Transcribed_RNA"/>
</dbReference>
<protein>
    <recommendedName>
        <fullName evidence="11">RanBP2-type domain-containing protein</fullName>
    </recommendedName>
</protein>
<evidence type="ECO:0000256" key="6">
    <source>
        <dbReference type="PROSITE-ProRule" id="PRU00322"/>
    </source>
</evidence>
<evidence type="ECO:0000259" key="9">
    <source>
        <dbReference type="PROSITE" id="PS50199"/>
    </source>
</evidence>
<feature type="compositionally biased region" description="Basic and acidic residues" evidence="7">
    <location>
        <begin position="197"/>
        <end position="217"/>
    </location>
</feature>
<feature type="region of interest" description="Disordered" evidence="7">
    <location>
        <begin position="409"/>
        <end position="434"/>
    </location>
</feature>
<dbReference type="InterPro" id="IPR013087">
    <property type="entry name" value="Znf_C2H2_type"/>
</dbReference>
<feature type="compositionally biased region" description="Basic residues" evidence="7">
    <location>
        <begin position="66"/>
        <end position="75"/>
    </location>
</feature>
<keyword evidence="2" id="KW-0479">Metal-binding</keyword>
<gene>
    <name evidence="10" type="ORF">GOCE00092_LOCUS8050</name>
</gene>
<accession>A0A7S1UWJ5</accession>
<dbReference type="CDD" id="cd16074">
    <property type="entry name" value="OCRE"/>
    <property type="match status" value="1"/>
</dbReference>
<keyword evidence="4" id="KW-0862">Zinc</keyword>
<evidence type="ECO:0000313" key="10">
    <source>
        <dbReference type="EMBL" id="CAD9279141.1"/>
    </source>
</evidence>
<feature type="domain" description="RanBP2-type" evidence="9">
    <location>
        <begin position="109"/>
        <end position="138"/>
    </location>
</feature>
<dbReference type="InterPro" id="IPR001876">
    <property type="entry name" value="Znf_RanBP2"/>
</dbReference>
<dbReference type="GO" id="GO:0008270">
    <property type="term" value="F:zinc ion binding"/>
    <property type="evidence" value="ECO:0007669"/>
    <property type="project" value="UniProtKB-KW"/>
</dbReference>
<evidence type="ECO:0000256" key="3">
    <source>
        <dbReference type="ARBA" id="ARBA00022771"/>
    </source>
</evidence>
<evidence type="ECO:0000256" key="2">
    <source>
        <dbReference type="ARBA" id="ARBA00022723"/>
    </source>
</evidence>
<comment type="subcellular location">
    <subcellularLocation>
        <location evidence="1">Nucleus</location>
    </subcellularLocation>
</comment>
<dbReference type="InterPro" id="IPR041591">
    <property type="entry name" value="OCRE"/>
</dbReference>
<evidence type="ECO:0000256" key="1">
    <source>
        <dbReference type="ARBA" id="ARBA00004123"/>
    </source>
</evidence>
<dbReference type="GO" id="GO:0003723">
    <property type="term" value="F:RNA binding"/>
    <property type="evidence" value="ECO:0007669"/>
    <property type="project" value="TreeGrafter"/>
</dbReference>
<evidence type="ECO:0000256" key="5">
    <source>
        <dbReference type="ARBA" id="ARBA00023242"/>
    </source>
</evidence>
<dbReference type="Pfam" id="PF17780">
    <property type="entry name" value="OCRE"/>
    <property type="match status" value="1"/>
</dbReference>
<dbReference type="GO" id="GO:0005634">
    <property type="term" value="C:nucleus"/>
    <property type="evidence" value="ECO:0007669"/>
    <property type="project" value="UniProtKB-SubCell"/>
</dbReference>
<dbReference type="PROSITE" id="PS01358">
    <property type="entry name" value="ZF_RANBP2_1"/>
    <property type="match status" value="1"/>
</dbReference>
<feature type="region of interest" description="Disordered" evidence="7">
    <location>
        <begin position="135"/>
        <end position="230"/>
    </location>
</feature>
<proteinExistence type="predicted"/>
<feature type="region of interest" description="Disordered" evidence="7">
    <location>
        <begin position="282"/>
        <end position="337"/>
    </location>
</feature>
<dbReference type="PANTHER" id="PTHR13948">
    <property type="entry name" value="RNA-BINDING PROTEIN"/>
    <property type="match status" value="1"/>
</dbReference>
<dbReference type="SUPFAM" id="SSF90209">
    <property type="entry name" value="Ran binding protein zinc finger-like"/>
    <property type="match status" value="1"/>
</dbReference>
<dbReference type="PANTHER" id="PTHR13948:SF3">
    <property type="entry name" value="FI21118P1"/>
    <property type="match status" value="1"/>
</dbReference>
<evidence type="ECO:0000256" key="7">
    <source>
        <dbReference type="SAM" id="MobiDB-lite"/>
    </source>
</evidence>
<dbReference type="AlphaFoldDB" id="A0A7S1UWJ5"/>
<evidence type="ECO:0008006" key="11">
    <source>
        <dbReference type="Google" id="ProtNLM"/>
    </source>
</evidence>
<dbReference type="PROSITE" id="PS50199">
    <property type="entry name" value="ZF_RANBP2_2"/>
    <property type="match status" value="1"/>
</dbReference>
<dbReference type="PROSITE" id="PS50157">
    <property type="entry name" value="ZINC_FINGER_C2H2_2"/>
    <property type="match status" value="1"/>
</dbReference>
<name>A0A7S1UWJ5_9STRA</name>
<feature type="compositionally biased region" description="Basic and acidic residues" evidence="7">
    <location>
        <begin position="409"/>
        <end position="421"/>
    </location>
</feature>
<dbReference type="GO" id="GO:0000398">
    <property type="term" value="P:mRNA splicing, via spliceosome"/>
    <property type="evidence" value="ECO:0007669"/>
    <property type="project" value="TreeGrafter"/>
</dbReference>
<dbReference type="InterPro" id="IPR036443">
    <property type="entry name" value="Znf_RanBP2_sf"/>
</dbReference>
<feature type="domain" description="C2H2-type" evidence="8">
    <location>
        <begin position="390"/>
        <end position="420"/>
    </location>
</feature>
<feature type="region of interest" description="Disordered" evidence="7">
    <location>
        <begin position="57"/>
        <end position="106"/>
    </location>
</feature>
<keyword evidence="3 6" id="KW-0863">Zinc-finger</keyword>